<feature type="compositionally biased region" description="Low complexity" evidence="1">
    <location>
        <begin position="186"/>
        <end position="211"/>
    </location>
</feature>
<name>A0A679IR57_9HYPH</name>
<feature type="region of interest" description="Disordered" evidence="1">
    <location>
        <begin position="186"/>
        <end position="236"/>
    </location>
</feature>
<proteinExistence type="predicted"/>
<sequence>MMLGVAPGFTQEDAAPLGEAPAPKPKPKPKPKPRPKPVAKPAEASDAPQTAPLPTPAANLAPVKLPELIVVCDNGQGAFYEGQGAVSLWVTRSGTITVDNPLRPLTPEATRVLQVVIGNKAATAFGPDLLALRRGGSPAALEATIGGPVRWDEQLTVLPDFLNIVSEAGEILARLDHRRCGDAPEVKAAPVAKAKPKPVAKSPRPPKASAADGAGRGEGTAPRGLQLPQGAIPAGQ</sequence>
<feature type="region of interest" description="Disordered" evidence="1">
    <location>
        <begin position="1"/>
        <end position="55"/>
    </location>
</feature>
<organism evidence="2">
    <name type="scientific">Methylobacterium bullatum</name>
    <dbReference type="NCBI Taxonomy" id="570505"/>
    <lineage>
        <taxon>Bacteria</taxon>
        <taxon>Pseudomonadati</taxon>
        <taxon>Pseudomonadota</taxon>
        <taxon>Alphaproteobacteria</taxon>
        <taxon>Hyphomicrobiales</taxon>
        <taxon>Methylobacteriaceae</taxon>
        <taxon>Methylobacterium</taxon>
    </lineage>
</organism>
<gene>
    <name evidence="2" type="ORF">MBUL_01107</name>
</gene>
<dbReference type="EMBL" id="LR743504">
    <property type="protein sequence ID" value="CAA2101300.1"/>
    <property type="molecule type" value="Genomic_DNA"/>
</dbReference>
<dbReference type="AlphaFoldDB" id="A0A679IR57"/>
<feature type="compositionally biased region" description="Low complexity" evidence="1">
    <location>
        <begin position="39"/>
        <end position="55"/>
    </location>
</feature>
<accession>A0A679IR57</accession>
<evidence type="ECO:0000256" key="1">
    <source>
        <dbReference type="SAM" id="MobiDB-lite"/>
    </source>
</evidence>
<protein>
    <submittedName>
        <fullName evidence="2">Uncharacterized protein</fullName>
    </submittedName>
</protein>
<feature type="compositionally biased region" description="Basic residues" evidence="1">
    <location>
        <begin position="25"/>
        <end position="37"/>
    </location>
</feature>
<reference evidence="2" key="1">
    <citation type="submission" date="2019-12" db="EMBL/GenBank/DDBJ databases">
        <authorList>
            <person name="Cremers G."/>
        </authorList>
    </citation>
    <scope>NUCLEOTIDE SEQUENCE</scope>
    <source>
        <strain evidence="2">Mbul1</strain>
    </source>
</reference>
<evidence type="ECO:0000313" key="2">
    <source>
        <dbReference type="EMBL" id="CAA2101300.1"/>
    </source>
</evidence>